<evidence type="ECO:0000256" key="8">
    <source>
        <dbReference type="RuleBase" id="RU003684"/>
    </source>
</evidence>
<evidence type="ECO:0000256" key="3">
    <source>
        <dbReference type="ARBA" id="ARBA00022801"/>
    </source>
</evidence>
<dbReference type="Gene3D" id="3.40.800.10">
    <property type="entry name" value="Ureohydrolase domain"/>
    <property type="match status" value="1"/>
</dbReference>
<dbReference type="GO" id="GO:0008295">
    <property type="term" value="P:spermidine biosynthetic process"/>
    <property type="evidence" value="ECO:0007669"/>
    <property type="project" value="UniProtKB-KW"/>
</dbReference>
<dbReference type="EMBL" id="GG692397">
    <property type="protein sequence ID" value="EER33508.1"/>
    <property type="molecule type" value="Genomic_DNA"/>
</dbReference>
<name>C5MA14_CANTT</name>
<dbReference type="Proteomes" id="UP000002037">
    <property type="component" value="Unassembled WGS sequence"/>
</dbReference>
<dbReference type="RefSeq" id="XP_002548029.1">
    <property type="nucleotide sequence ID" value="XM_002547983.1"/>
</dbReference>
<comment type="similarity">
    <text evidence="7 8">Belongs to the arginase family.</text>
</comment>
<dbReference type="KEGG" id="ctp:CTRG_02326"/>
<keyword evidence="9" id="KW-0472">Membrane</keyword>
<evidence type="ECO:0000256" key="5">
    <source>
        <dbReference type="ARBA" id="ARBA00023115"/>
    </source>
</evidence>
<keyword evidence="9" id="KW-1133">Transmembrane helix</keyword>
<evidence type="ECO:0008006" key="12">
    <source>
        <dbReference type="Google" id="ProtNLM"/>
    </source>
</evidence>
<evidence type="ECO:0000256" key="2">
    <source>
        <dbReference type="ARBA" id="ARBA00022723"/>
    </source>
</evidence>
<evidence type="ECO:0000256" key="7">
    <source>
        <dbReference type="PROSITE-ProRule" id="PRU00742"/>
    </source>
</evidence>
<gene>
    <name evidence="10" type="ORF">CTRG_02326</name>
</gene>
<dbReference type="FunFam" id="3.40.800.10:FF:000001">
    <property type="entry name" value="Agmatinase"/>
    <property type="match status" value="1"/>
</dbReference>
<keyword evidence="5" id="KW-0620">Polyamine biosynthesis</keyword>
<dbReference type="PROSITE" id="PS51409">
    <property type="entry name" value="ARGINASE_2"/>
    <property type="match status" value="1"/>
</dbReference>
<dbReference type="AlphaFoldDB" id="C5MA14"/>
<dbReference type="SUPFAM" id="SSF52768">
    <property type="entry name" value="Arginase/deacetylase"/>
    <property type="match status" value="1"/>
</dbReference>
<dbReference type="InterPro" id="IPR006035">
    <property type="entry name" value="Ureohydrolase"/>
</dbReference>
<keyword evidence="2" id="KW-0479">Metal-binding</keyword>
<dbReference type="InterPro" id="IPR020855">
    <property type="entry name" value="Ureohydrolase_Mn_BS"/>
</dbReference>
<keyword evidence="6" id="KW-0464">Manganese</keyword>
<evidence type="ECO:0000256" key="4">
    <source>
        <dbReference type="ARBA" id="ARBA00023066"/>
    </source>
</evidence>
<dbReference type="PANTHER" id="PTHR11358:SF28">
    <property type="entry name" value="HYPOTHETICAL ARGINASE FAMILY PROTEIN (EUROFUNG)"/>
    <property type="match status" value="1"/>
</dbReference>
<dbReference type="Pfam" id="PF00491">
    <property type="entry name" value="Arginase"/>
    <property type="match status" value="1"/>
</dbReference>
<dbReference type="GeneID" id="8301767"/>
<reference evidence="10 11" key="1">
    <citation type="journal article" date="2009" name="Nature">
        <title>Evolution of pathogenicity and sexual reproduction in eight Candida genomes.</title>
        <authorList>
            <person name="Butler G."/>
            <person name="Rasmussen M.D."/>
            <person name="Lin M.F."/>
            <person name="Santos M.A."/>
            <person name="Sakthikumar S."/>
            <person name="Munro C.A."/>
            <person name="Rheinbay E."/>
            <person name="Grabherr M."/>
            <person name="Forche A."/>
            <person name="Reedy J.L."/>
            <person name="Agrafioti I."/>
            <person name="Arnaud M.B."/>
            <person name="Bates S."/>
            <person name="Brown A.J."/>
            <person name="Brunke S."/>
            <person name="Costanzo M.C."/>
            <person name="Fitzpatrick D.A."/>
            <person name="de Groot P.W."/>
            <person name="Harris D."/>
            <person name="Hoyer L.L."/>
            <person name="Hube B."/>
            <person name="Klis F.M."/>
            <person name="Kodira C."/>
            <person name="Lennard N."/>
            <person name="Logue M.E."/>
            <person name="Martin R."/>
            <person name="Neiman A.M."/>
            <person name="Nikolaou E."/>
            <person name="Quail M.A."/>
            <person name="Quinn J."/>
            <person name="Santos M.C."/>
            <person name="Schmitzberger F.F."/>
            <person name="Sherlock G."/>
            <person name="Shah P."/>
            <person name="Silverstein K.A."/>
            <person name="Skrzypek M.S."/>
            <person name="Soll D."/>
            <person name="Staggs R."/>
            <person name="Stansfield I."/>
            <person name="Stumpf M.P."/>
            <person name="Sudbery P.E."/>
            <person name="Srikantha T."/>
            <person name="Zeng Q."/>
            <person name="Berman J."/>
            <person name="Berriman M."/>
            <person name="Heitman J."/>
            <person name="Gow N.A."/>
            <person name="Lorenz M.C."/>
            <person name="Birren B.W."/>
            <person name="Kellis M."/>
            <person name="Cuomo C.A."/>
        </authorList>
    </citation>
    <scope>NUCLEOTIDE SEQUENCE [LARGE SCALE GENOMIC DNA]</scope>
    <source>
        <strain evidence="11">ATCC MYA-3404 / T1</strain>
    </source>
</reference>
<evidence type="ECO:0000256" key="6">
    <source>
        <dbReference type="ARBA" id="ARBA00023211"/>
    </source>
</evidence>
<protein>
    <recommendedName>
        <fullName evidence="12">Agmatinase</fullName>
    </recommendedName>
</protein>
<dbReference type="GO" id="GO:0033389">
    <property type="term" value="P:putrescine biosynthetic process from arginine, via agmatine"/>
    <property type="evidence" value="ECO:0007669"/>
    <property type="project" value="TreeGrafter"/>
</dbReference>
<feature type="transmembrane region" description="Helical" evidence="9">
    <location>
        <begin position="21"/>
        <end position="43"/>
    </location>
</feature>
<sequence>MQRLISDPCVTYTIQIPIQKYTLLLSFFFIIIVIFFLSIIFCVERNKFPLRELIARSAIPQEYKMGFNFPEMKNRTNWVYTPMKLLILSMIGLVSGQAIFRTSSSSLLDQLYGEIVDLTPTFDTTSADTDRVLAMRSKLTLPDKDDTSDIAADQNIFGGILTFAHLDHFNCFVSQDENPAMDIAIVGAPFDTGTSYRPGARFGPQAIRNAAARLTGSSKSKHKRAGYPVDPYDGNTHNYSIIDCGDVAMTPFDNRIALNQLYRGHRSISKHTGNVHSTPRIITLGGDHTITLMAIKNAHESLGAKVRVLHFDSHIDTWDPKVLGGGITDYMSLNHGTFLHYAHELGYIQRSGNYHVGIRAPYIDASYDKNHDNECGFNTIHANDIDKIGVHGIIRELSHEPDTPTYISVDIDVLDPAYAPGTGTMEAGGFTTRELLSILDGLKGHVNLIGADVVEVSPPYDTNSGITSLAATSVVDSLLKLMVV</sequence>
<keyword evidence="9" id="KW-0812">Transmembrane</keyword>
<evidence type="ECO:0000256" key="9">
    <source>
        <dbReference type="SAM" id="Phobius"/>
    </source>
</evidence>
<evidence type="ECO:0000313" key="11">
    <source>
        <dbReference type="Proteomes" id="UP000002037"/>
    </source>
</evidence>
<dbReference type="HOGENOM" id="CLU_039478_1_0_1"/>
<dbReference type="PROSITE" id="PS01053">
    <property type="entry name" value="ARGINASE_1"/>
    <property type="match status" value="1"/>
</dbReference>
<comment type="cofactor">
    <cofactor evidence="1">
        <name>Mn(2+)</name>
        <dbReference type="ChEBI" id="CHEBI:29035"/>
    </cofactor>
</comment>
<dbReference type="STRING" id="294747.C5MA14"/>
<accession>C5MA14</accession>
<dbReference type="CDD" id="cd11592">
    <property type="entry name" value="Agmatinase_PAH"/>
    <property type="match status" value="1"/>
</dbReference>
<dbReference type="GO" id="GO:0046872">
    <property type="term" value="F:metal ion binding"/>
    <property type="evidence" value="ECO:0007669"/>
    <property type="project" value="UniProtKB-KW"/>
</dbReference>
<dbReference type="eggNOG" id="KOG2964">
    <property type="taxonomic scope" value="Eukaryota"/>
</dbReference>
<proteinExistence type="inferred from homology"/>
<dbReference type="GO" id="GO:0008783">
    <property type="term" value="F:agmatinase activity"/>
    <property type="evidence" value="ECO:0007669"/>
    <property type="project" value="TreeGrafter"/>
</dbReference>
<organism evidence="10 11">
    <name type="scientific">Candida tropicalis (strain ATCC MYA-3404 / T1)</name>
    <name type="common">Yeast</name>
    <dbReference type="NCBI Taxonomy" id="294747"/>
    <lineage>
        <taxon>Eukaryota</taxon>
        <taxon>Fungi</taxon>
        <taxon>Dikarya</taxon>
        <taxon>Ascomycota</taxon>
        <taxon>Saccharomycotina</taxon>
        <taxon>Pichiomycetes</taxon>
        <taxon>Debaryomycetaceae</taxon>
        <taxon>Candida/Lodderomyces clade</taxon>
        <taxon>Candida</taxon>
    </lineage>
</organism>
<dbReference type="PANTHER" id="PTHR11358">
    <property type="entry name" value="ARGINASE/AGMATINASE"/>
    <property type="match status" value="1"/>
</dbReference>
<dbReference type="InterPro" id="IPR023696">
    <property type="entry name" value="Ureohydrolase_dom_sf"/>
</dbReference>
<dbReference type="VEuPathDB" id="FungiDB:CTRG_02326"/>
<keyword evidence="11" id="KW-1185">Reference proteome</keyword>
<evidence type="ECO:0000256" key="1">
    <source>
        <dbReference type="ARBA" id="ARBA00001936"/>
    </source>
</evidence>
<dbReference type="PRINTS" id="PR00116">
    <property type="entry name" value="ARGINASE"/>
</dbReference>
<dbReference type="OrthoDB" id="288726at2759"/>
<keyword evidence="3 8" id="KW-0378">Hydrolase</keyword>
<keyword evidence="4" id="KW-0745">Spermidine biosynthesis</keyword>
<evidence type="ECO:0000313" key="10">
    <source>
        <dbReference type="EMBL" id="EER33508.1"/>
    </source>
</evidence>